<dbReference type="Pfam" id="PF00561">
    <property type="entry name" value="Abhydrolase_1"/>
    <property type="match status" value="1"/>
</dbReference>
<feature type="active site" description="Nucleophile" evidence="8">
    <location>
        <position position="195"/>
    </location>
</feature>
<dbReference type="PANTHER" id="PTHR11005">
    <property type="entry name" value="LYSOSOMAL ACID LIPASE-RELATED"/>
    <property type="match status" value="1"/>
</dbReference>
<feature type="transmembrane region" description="Helical" evidence="9">
    <location>
        <begin position="261"/>
        <end position="281"/>
    </location>
</feature>
<evidence type="ECO:0000313" key="13">
    <source>
        <dbReference type="Proteomes" id="UP001168821"/>
    </source>
</evidence>
<keyword evidence="9" id="KW-0812">Transmembrane</keyword>
<keyword evidence="3 7" id="KW-0378">Hydrolase</keyword>
<dbReference type="InterPro" id="IPR025483">
    <property type="entry name" value="Lipase_euk"/>
</dbReference>
<feature type="signal peptide" evidence="10">
    <location>
        <begin position="1"/>
        <end position="26"/>
    </location>
</feature>
<dbReference type="AlphaFoldDB" id="A0AA38IJX0"/>
<proteinExistence type="inferred from homology"/>
<evidence type="ECO:0000256" key="6">
    <source>
        <dbReference type="ARBA" id="ARBA00023180"/>
    </source>
</evidence>
<evidence type="ECO:0000256" key="3">
    <source>
        <dbReference type="ARBA" id="ARBA00022801"/>
    </source>
</evidence>
<evidence type="ECO:0000256" key="1">
    <source>
        <dbReference type="ARBA" id="ARBA00010701"/>
    </source>
</evidence>
<comment type="similarity">
    <text evidence="1 7">Belongs to the AB hydrolase superfamily. Lipase family.</text>
</comment>
<feature type="domain" description="AB hydrolase-1" evidence="11">
    <location>
        <begin position="119"/>
        <end position="262"/>
    </location>
</feature>
<dbReference type="Proteomes" id="UP001168821">
    <property type="component" value="Unassembled WGS sequence"/>
</dbReference>
<dbReference type="InterPro" id="IPR000073">
    <property type="entry name" value="AB_hydrolase_1"/>
</dbReference>
<evidence type="ECO:0000259" key="11">
    <source>
        <dbReference type="Pfam" id="PF00561"/>
    </source>
</evidence>
<evidence type="ECO:0000256" key="8">
    <source>
        <dbReference type="PIRSR" id="PIRSR000862-1"/>
    </source>
</evidence>
<dbReference type="PIRSF" id="PIRSF000862">
    <property type="entry name" value="Steryl_ester_lip"/>
    <property type="match status" value="1"/>
</dbReference>
<gene>
    <name evidence="12" type="ORF">Zmor_009997</name>
</gene>
<sequence length="425" mass="48711">MGERTTENMSLMFVLVTLLYSTPTSCFTFHKENNACPRLLEYPVKAFSPHCYVNPNVLSSTPEMIKQNGYKCGTYKVVSEDGYTSLIFRVLPQEDDGGEKGQPIVLDHGVQVNSAAWTWMGNRSLAFVLARAGYDVWLANQRDSGYTTHIKYKTSDYRFWTTTLDDVASYEVPAILKTIASETNKSGSIIYIGHSRGTVLGFMYASEYPDEAQKYLRGVVALAPAVYLEFSFFFKIVFYVAAIILRKIPVINYPDILTKKFYQILCTNLPHVCMLIIYAASGSASQFLPDDLLAFYSIFPLSLSTMHFIQLFQIYRTGRFQKYDYGKKQNILKYGQAEPPLYHLSNVKLPVYLFYGKRDVYMKKKTVKRTFEEIGSSEKEYFSVPIGNDDPKLQFGHNDFISSRYIEELLYQDLLKVLNKLKPKE</sequence>
<reference evidence="12" key="1">
    <citation type="journal article" date="2023" name="G3 (Bethesda)">
        <title>Whole genome assemblies of Zophobas morio and Tenebrio molitor.</title>
        <authorList>
            <person name="Kaur S."/>
            <person name="Stinson S.A."/>
            <person name="diCenzo G.C."/>
        </authorList>
    </citation>
    <scope>NUCLEOTIDE SEQUENCE</scope>
    <source>
        <strain evidence="12">QUZm001</strain>
    </source>
</reference>
<evidence type="ECO:0000313" key="12">
    <source>
        <dbReference type="EMBL" id="KAJ3658245.1"/>
    </source>
</evidence>
<dbReference type="GO" id="GO:0016788">
    <property type="term" value="F:hydrolase activity, acting on ester bonds"/>
    <property type="evidence" value="ECO:0007669"/>
    <property type="project" value="InterPro"/>
</dbReference>
<accession>A0AA38IJX0</accession>
<dbReference type="InterPro" id="IPR029058">
    <property type="entry name" value="AB_hydrolase_fold"/>
</dbReference>
<evidence type="ECO:0000256" key="9">
    <source>
        <dbReference type="SAM" id="Phobius"/>
    </source>
</evidence>
<evidence type="ECO:0000256" key="4">
    <source>
        <dbReference type="ARBA" id="ARBA00022963"/>
    </source>
</evidence>
<evidence type="ECO:0000256" key="5">
    <source>
        <dbReference type="ARBA" id="ARBA00023098"/>
    </source>
</evidence>
<dbReference type="EMBL" id="JALNTZ010000003">
    <property type="protein sequence ID" value="KAJ3658245.1"/>
    <property type="molecule type" value="Genomic_DNA"/>
</dbReference>
<keyword evidence="6" id="KW-0325">Glycoprotein</keyword>
<feature type="active site" description="Charge relay system" evidence="8">
    <location>
        <position position="359"/>
    </location>
</feature>
<organism evidence="12 13">
    <name type="scientific">Zophobas morio</name>
    <dbReference type="NCBI Taxonomy" id="2755281"/>
    <lineage>
        <taxon>Eukaryota</taxon>
        <taxon>Metazoa</taxon>
        <taxon>Ecdysozoa</taxon>
        <taxon>Arthropoda</taxon>
        <taxon>Hexapoda</taxon>
        <taxon>Insecta</taxon>
        <taxon>Pterygota</taxon>
        <taxon>Neoptera</taxon>
        <taxon>Endopterygota</taxon>
        <taxon>Coleoptera</taxon>
        <taxon>Polyphaga</taxon>
        <taxon>Cucujiformia</taxon>
        <taxon>Tenebrionidae</taxon>
        <taxon>Zophobas</taxon>
    </lineage>
</organism>
<dbReference type="Gene3D" id="3.40.50.1820">
    <property type="entry name" value="alpha/beta hydrolase"/>
    <property type="match status" value="1"/>
</dbReference>
<evidence type="ECO:0000256" key="2">
    <source>
        <dbReference type="ARBA" id="ARBA00022729"/>
    </source>
</evidence>
<feature type="active site" description="Charge relay system" evidence="8">
    <location>
        <position position="397"/>
    </location>
</feature>
<name>A0AA38IJX0_9CUCU</name>
<feature type="transmembrane region" description="Helical" evidence="9">
    <location>
        <begin position="293"/>
        <end position="312"/>
    </location>
</feature>
<keyword evidence="9" id="KW-0472">Membrane</keyword>
<dbReference type="GO" id="GO:0016042">
    <property type="term" value="P:lipid catabolic process"/>
    <property type="evidence" value="ECO:0007669"/>
    <property type="project" value="UniProtKB-KW"/>
</dbReference>
<comment type="caution">
    <text evidence="12">The sequence shown here is derived from an EMBL/GenBank/DDBJ whole genome shotgun (WGS) entry which is preliminary data.</text>
</comment>
<feature type="transmembrane region" description="Helical" evidence="9">
    <location>
        <begin position="215"/>
        <end position="240"/>
    </location>
</feature>
<keyword evidence="4 7" id="KW-0442">Lipid degradation</keyword>
<evidence type="ECO:0000256" key="7">
    <source>
        <dbReference type="PIRNR" id="PIRNR000862"/>
    </source>
</evidence>
<keyword evidence="13" id="KW-1185">Reference proteome</keyword>
<protein>
    <recommendedName>
        <fullName evidence="7">Lipase</fullName>
    </recommendedName>
</protein>
<keyword evidence="2 10" id="KW-0732">Signal</keyword>
<dbReference type="FunFam" id="3.40.50.1820:FF:000057">
    <property type="entry name" value="Lipase"/>
    <property type="match status" value="1"/>
</dbReference>
<keyword evidence="5" id="KW-0443">Lipid metabolism</keyword>
<feature type="chain" id="PRO_5041424961" description="Lipase" evidence="10">
    <location>
        <begin position="27"/>
        <end position="425"/>
    </location>
</feature>
<evidence type="ECO:0000256" key="10">
    <source>
        <dbReference type="SAM" id="SignalP"/>
    </source>
</evidence>
<dbReference type="SUPFAM" id="SSF53474">
    <property type="entry name" value="alpha/beta-Hydrolases"/>
    <property type="match status" value="1"/>
</dbReference>
<keyword evidence="9" id="KW-1133">Transmembrane helix</keyword>